<reference evidence="3" key="1">
    <citation type="journal article" date="2019" name="Int. J. Syst. Evol. Microbiol.">
        <title>The Global Catalogue of Microorganisms (GCM) 10K type strain sequencing project: providing services to taxonomists for standard genome sequencing and annotation.</title>
        <authorList>
            <consortium name="The Broad Institute Genomics Platform"/>
            <consortium name="The Broad Institute Genome Sequencing Center for Infectious Disease"/>
            <person name="Wu L."/>
            <person name="Ma J."/>
        </authorList>
    </citation>
    <scope>NUCLEOTIDE SEQUENCE [LARGE SCALE GENOMIC DNA]</scope>
    <source>
        <strain evidence="3">CGMCC 1.10106</strain>
    </source>
</reference>
<dbReference type="RefSeq" id="WP_188449548.1">
    <property type="nucleotide sequence ID" value="NZ_BMDW01000028.1"/>
</dbReference>
<feature type="transmembrane region" description="Helical" evidence="1">
    <location>
        <begin position="21"/>
        <end position="41"/>
    </location>
</feature>
<gene>
    <name evidence="2" type="ORF">GCM10011395_33500</name>
</gene>
<sequence length="93" mass="9802">MTAIIAVPQASRLDIVRCASTGAFATLLIFLVCWIATALHTPLAHSFISLFTVQPVGSTDALWMGSLSAFLFGGVAGAFVAHCYNLAGRFLGR</sequence>
<accession>A0ABQ1H670</accession>
<keyword evidence="3" id="KW-1185">Reference proteome</keyword>
<feature type="transmembrane region" description="Helical" evidence="1">
    <location>
        <begin position="61"/>
        <end position="87"/>
    </location>
</feature>
<evidence type="ECO:0000256" key="1">
    <source>
        <dbReference type="SAM" id="Phobius"/>
    </source>
</evidence>
<keyword evidence="1" id="KW-1133">Transmembrane helix</keyword>
<keyword evidence="1" id="KW-0812">Transmembrane</keyword>
<dbReference type="EMBL" id="BMDW01000028">
    <property type="protein sequence ID" value="GGA60408.1"/>
    <property type="molecule type" value="Genomic_DNA"/>
</dbReference>
<dbReference type="Proteomes" id="UP000618591">
    <property type="component" value="Unassembled WGS sequence"/>
</dbReference>
<proteinExistence type="predicted"/>
<evidence type="ECO:0000313" key="3">
    <source>
        <dbReference type="Proteomes" id="UP000618591"/>
    </source>
</evidence>
<keyword evidence="1" id="KW-0472">Membrane</keyword>
<evidence type="ECO:0000313" key="2">
    <source>
        <dbReference type="EMBL" id="GGA60408.1"/>
    </source>
</evidence>
<name>A0ABQ1H670_9SPHN</name>
<comment type="caution">
    <text evidence="2">The sequence shown here is derived from an EMBL/GenBank/DDBJ whole genome shotgun (WGS) entry which is preliminary data.</text>
</comment>
<organism evidence="2 3">
    <name type="scientific">Sphingomonas psychrolutea</name>
    <dbReference type="NCBI Taxonomy" id="1259676"/>
    <lineage>
        <taxon>Bacteria</taxon>
        <taxon>Pseudomonadati</taxon>
        <taxon>Pseudomonadota</taxon>
        <taxon>Alphaproteobacteria</taxon>
        <taxon>Sphingomonadales</taxon>
        <taxon>Sphingomonadaceae</taxon>
        <taxon>Sphingomonas</taxon>
    </lineage>
</organism>
<protein>
    <submittedName>
        <fullName evidence="2">Uncharacterized protein</fullName>
    </submittedName>
</protein>